<dbReference type="PROSITE" id="PS51192">
    <property type="entry name" value="HELICASE_ATP_BIND_1"/>
    <property type="match status" value="1"/>
</dbReference>
<organism evidence="7 8">
    <name type="scientific">Haemophilus haemolyticus</name>
    <dbReference type="NCBI Taxonomy" id="726"/>
    <lineage>
        <taxon>Bacteria</taxon>
        <taxon>Pseudomonadati</taxon>
        <taxon>Pseudomonadota</taxon>
        <taxon>Gammaproteobacteria</taxon>
        <taxon>Pasteurellales</taxon>
        <taxon>Pasteurellaceae</taxon>
        <taxon>Haemophilus</taxon>
    </lineage>
</organism>
<feature type="domain" description="Helicase C-terminal" evidence="6">
    <location>
        <begin position="296"/>
        <end position="477"/>
    </location>
</feature>
<evidence type="ECO:0000313" key="8">
    <source>
        <dbReference type="Proteomes" id="UP000092611"/>
    </source>
</evidence>
<dbReference type="Pfam" id="PF00271">
    <property type="entry name" value="Helicase_C"/>
    <property type="match status" value="1"/>
</dbReference>
<comment type="caution">
    <text evidence="7">The sequence shown here is derived from an EMBL/GenBank/DDBJ whole genome shotgun (WGS) entry which is preliminary data.</text>
</comment>
<dbReference type="PROSITE" id="PS51194">
    <property type="entry name" value="HELICASE_CTER"/>
    <property type="match status" value="1"/>
</dbReference>
<dbReference type="InterPro" id="IPR001650">
    <property type="entry name" value="Helicase_C-like"/>
</dbReference>
<dbReference type="Gene3D" id="3.40.50.300">
    <property type="entry name" value="P-loop containing nucleotide triphosphate hydrolases"/>
    <property type="match status" value="2"/>
</dbReference>
<dbReference type="GO" id="GO:0016787">
    <property type="term" value="F:hydrolase activity"/>
    <property type="evidence" value="ECO:0007669"/>
    <property type="project" value="UniProtKB-KW"/>
</dbReference>
<evidence type="ECO:0000259" key="5">
    <source>
        <dbReference type="PROSITE" id="PS51192"/>
    </source>
</evidence>
<evidence type="ECO:0000256" key="3">
    <source>
        <dbReference type="ARBA" id="ARBA00022806"/>
    </source>
</evidence>
<dbReference type="PANTHER" id="PTHR47961">
    <property type="entry name" value="DNA POLYMERASE THETA, PUTATIVE (AFU_ORTHOLOGUE AFUA_1G05260)-RELATED"/>
    <property type="match status" value="1"/>
</dbReference>
<keyword evidence="4" id="KW-0067">ATP-binding</keyword>
<keyword evidence="1" id="KW-0547">Nucleotide-binding</keyword>
<gene>
    <name evidence="7" type="ORF">A9Z62_03480</name>
</gene>
<keyword evidence="3 7" id="KW-0347">Helicase</keyword>
<reference evidence="7 8" key="1">
    <citation type="submission" date="2016-06" db="EMBL/GenBank/DDBJ databases">
        <title>Draft genome of Haemophilus haemolyticus CCUG 24149.</title>
        <authorList>
            <person name="Engstrom-Jakobsson H."/>
            <person name="Salva-Serra F."/>
            <person name="Thorell K."/>
            <person name="Gonzales-Siles L."/>
            <person name="Karlsson R."/>
            <person name="Boulund F."/>
            <person name="Engstrand L."/>
            <person name="Kristiansson E."/>
            <person name="Moore E."/>
        </authorList>
    </citation>
    <scope>NUCLEOTIDE SEQUENCE [LARGE SCALE GENOMIC DNA]</scope>
    <source>
        <strain evidence="7 8">CCUG 24149</strain>
    </source>
</reference>
<sequence length="708" mass="82098">MLKNHEEIENRLKSKEKINFDTAFLILQSLCELVNHSYDTNRLQLLLLRILDRKEEFLDFTDVLNGLIRHFGLYPYLDVETLTFKDEIARALHKPSLLSNTDKEAPSDDDFVFHRVQAEIFQYILNGKNVILSAPTSFGKSAIIDAIINSHRFNNIAIIVPTIALIDETRRRLSKFKNSYKIITHASQKYTDKNIFILTQERTVEFPDLPDQDIFILDEFYKLDPNQDSERATTLNHAFYELYKKSKQFYLLGPNIDCIPDGFQERFKCKFIRTDFSTVVTELIRIRSNKKNEKEKLLELCKNLTEPTLIYCKSPNSAGEITKLLSEQCQPYSSLSEAAEWIGEHYHPDWTLVKGLKNGIGMHHGRMPRALAQLCVKGFNDGSLQFLVCTSTLIEGVNTKAKNVIIFDNKIATKKYDFFTFNNIKGRSGRMFQHFIGNVYIFNDPPQQDLPLVDIPVFSQDEENTKESLIIQLDKEYMTDKSWNRVEKYYNQDILSISIIKQNVGVEPEEQINLASEMLNDSSITSNLAWNSLPEYNQLKYLCNLIWEFFIKSRHAWGVVSGKQLALKLNWVRWKSLENIIQLEIEDGKTVDDAVEDTLNFVRQWPQFHFPRYAMAVCRIQNEIAQKQGIDLADYSFYCGQIENLFLDPVFTALDEYGLPLQIAQRIDELKTDGNLDLAIEKLSKLNISNLELTEFEKNLVLEVQKTI</sequence>
<evidence type="ECO:0000256" key="1">
    <source>
        <dbReference type="ARBA" id="ARBA00022741"/>
    </source>
</evidence>
<dbReference type="InterPro" id="IPR027417">
    <property type="entry name" value="P-loop_NTPase"/>
</dbReference>
<dbReference type="InterPro" id="IPR050474">
    <property type="entry name" value="Hel308_SKI2-like"/>
</dbReference>
<dbReference type="SUPFAM" id="SSF52540">
    <property type="entry name" value="P-loop containing nucleoside triphosphate hydrolases"/>
    <property type="match status" value="1"/>
</dbReference>
<evidence type="ECO:0000256" key="4">
    <source>
        <dbReference type="ARBA" id="ARBA00022840"/>
    </source>
</evidence>
<dbReference type="InterPro" id="IPR014001">
    <property type="entry name" value="Helicase_ATP-bd"/>
</dbReference>
<feature type="domain" description="Helicase ATP-binding" evidence="5">
    <location>
        <begin position="121"/>
        <end position="252"/>
    </location>
</feature>
<dbReference type="RefSeq" id="WP_065246626.1">
    <property type="nucleotide sequence ID" value="NZ_LZDL01000027.1"/>
</dbReference>
<name>A0A1B8PEB3_HAEHA</name>
<accession>A0A1B8PEB3</accession>
<evidence type="ECO:0000256" key="2">
    <source>
        <dbReference type="ARBA" id="ARBA00022801"/>
    </source>
</evidence>
<dbReference type="Proteomes" id="UP000092611">
    <property type="component" value="Unassembled WGS sequence"/>
</dbReference>
<dbReference type="SMART" id="SM00487">
    <property type="entry name" value="DEXDc"/>
    <property type="match status" value="1"/>
</dbReference>
<dbReference type="OrthoDB" id="9815222at2"/>
<evidence type="ECO:0000313" key="7">
    <source>
        <dbReference type="EMBL" id="OBX46306.1"/>
    </source>
</evidence>
<protein>
    <submittedName>
        <fullName evidence="7">Helicase</fullName>
    </submittedName>
</protein>
<dbReference type="SMART" id="SM00490">
    <property type="entry name" value="HELICc"/>
    <property type="match status" value="1"/>
</dbReference>
<dbReference type="PANTHER" id="PTHR47961:SF6">
    <property type="entry name" value="DNA-DIRECTED DNA POLYMERASE"/>
    <property type="match status" value="1"/>
</dbReference>
<dbReference type="Pfam" id="PF00270">
    <property type="entry name" value="DEAD"/>
    <property type="match status" value="1"/>
</dbReference>
<dbReference type="GO" id="GO:0003676">
    <property type="term" value="F:nucleic acid binding"/>
    <property type="evidence" value="ECO:0007669"/>
    <property type="project" value="InterPro"/>
</dbReference>
<dbReference type="GO" id="GO:0004386">
    <property type="term" value="F:helicase activity"/>
    <property type="evidence" value="ECO:0007669"/>
    <property type="project" value="UniProtKB-KW"/>
</dbReference>
<evidence type="ECO:0000259" key="6">
    <source>
        <dbReference type="PROSITE" id="PS51194"/>
    </source>
</evidence>
<keyword evidence="2" id="KW-0378">Hydrolase</keyword>
<dbReference type="AlphaFoldDB" id="A0A1B8PEB3"/>
<dbReference type="InterPro" id="IPR011545">
    <property type="entry name" value="DEAD/DEAH_box_helicase_dom"/>
</dbReference>
<dbReference type="EMBL" id="LZDL01000027">
    <property type="protein sequence ID" value="OBX46306.1"/>
    <property type="molecule type" value="Genomic_DNA"/>
</dbReference>
<proteinExistence type="predicted"/>
<dbReference type="GO" id="GO:0005524">
    <property type="term" value="F:ATP binding"/>
    <property type="evidence" value="ECO:0007669"/>
    <property type="project" value="UniProtKB-KW"/>
</dbReference>